<dbReference type="InterPro" id="IPR042109">
    <property type="entry name" value="Adenylosuccinate_synth_dom1"/>
</dbReference>
<feature type="binding site" evidence="8">
    <location>
        <position position="307"/>
    </location>
    <ligand>
        <name>GTP</name>
        <dbReference type="ChEBI" id="CHEBI:37565"/>
    </ligand>
</feature>
<dbReference type="FunFam" id="1.10.300.10:FF:000001">
    <property type="entry name" value="Adenylosuccinate synthetase"/>
    <property type="match status" value="1"/>
</dbReference>
<dbReference type="Gene3D" id="1.10.300.10">
    <property type="entry name" value="Adenylosuccinate Synthetase, subunit A, domain 2"/>
    <property type="match status" value="1"/>
</dbReference>
<feature type="binding site" evidence="8">
    <location>
        <begin position="301"/>
        <end position="307"/>
    </location>
    <ligand>
        <name>substrate</name>
    </ligand>
</feature>
<dbReference type="InterPro" id="IPR033128">
    <property type="entry name" value="Adenylosuccin_syn_Lys_AS"/>
</dbReference>
<dbReference type="Pfam" id="PF00709">
    <property type="entry name" value="Adenylsucc_synt"/>
    <property type="match status" value="1"/>
</dbReference>
<dbReference type="RefSeq" id="WP_126380213.1">
    <property type="nucleotide sequence ID" value="NZ_AP017378.1"/>
</dbReference>
<feature type="binding site" evidence="8">
    <location>
        <begin position="333"/>
        <end position="335"/>
    </location>
    <ligand>
        <name>GTP</name>
        <dbReference type="ChEBI" id="CHEBI:37565"/>
    </ligand>
</feature>
<organism evidence="11 12">
    <name type="scientific">Desulfovibrio ferrophilus</name>
    <dbReference type="NCBI Taxonomy" id="241368"/>
    <lineage>
        <taxon>Bacteria</taxon>
        <taxon>Pseudomonadati</taxon>
        <taxon>Thermodesulfobacteriota</taxon>
        <taxon>Desulfovibrionia</taxon>
        <taxon>Desulfovibrionales</taxon>
        <taxon>Desulfovibrionaceae</taxon>
        <taxon>Desulfovibrio</taxon>
    </lineage>
</organism>
<keyword evidence="2 8" id="KW-0436">Ligase</keyword>
<comment type="function">
    <text evidence="8">Plays an important role in the de novo pathway of purine nucleotide biosynthesis. Catalyzes the first committed step in the biosynthesis of AMP from IMP.</text>
</comment>
<feature type="binding site" description="in other chain" evidence="8">
    <location>
        <position position="226"/>
    </location>
    <ligand>
        <name>IMP</name>
        <dbReference type="ChEBI" id="CHEBI:58053"/>
        <note>ligand shared between dimeric partners</note>
    </ligand>
</feature>
<sequence length="426" mass="45602">MSNTVVMGAQWGDEGKGKIVDILTEQADIIVRFQGGNNAGHTLVVDGEQVILHLIPSGILHGNKQCCIGNGVVLDPVVFLEEIDKLAAKGINVSPGRLVVSKKTHVIMPYHRLLDSAREAFKSKADKIGTTGRGIGPCYEDKMARVGVRAGDLADLDLLKAKIERALVEKNTLFEKLYGAEPLTVQAVFDEIRPAAERLQAYLGDVAGITGETMASGKSVLFEGAQGTHLDIDHGTYPFVTSSNTVSGNAASGSGCAPNTLDSIVAVVKAYTTRVGAGPFPTELEDEAGRHMQSVGAEFGATTGRTRRCGWLDLVILRESVRLNGPTGIALTKLDVLGGLAELKLCTSYRYRDGAIDYPPLEENGLAFVEPVYETLPGWSEDISGIETWDAMPEAVKNYVARIEEVLGVPVSIASVGPDRKQTIMR</sequence>
<dbReference type="Gene3D" id="3.40.440.10">
    <property type="entry name" value="Adenylosuccinate Synthetase, subunit A, domain 1"/>
    <property type="match status" value="1"/>
</dbReference>
<evidence type="ECO:0000256" key="3">
    <source>
        <dbReference type="ARBA" id="ARBA00022723"/>
    </source>
</evidence>
<keyword evidence="12" id="KW-1185">Reference proteome</keyword>
<comment type="subcellular location">
    <subcellularLocation>
        <location evidence="8">Cytoplasm</location>
    </subcellularLocation>
</comment>
<comment type="subunit">
    <text evidence="1 8">Homodimer.</text>
</comment>
<evidence type="ECO:0000256" key="2">
    <source>
        <dbReference type="ARBA" id="ARBA00022598"/>
    </source>
</evidence>
<feature type="binding site" description="in other chain" evidence="8">
    <location>
        <position position="131"/>
    </location>
    <ligand>
        <name>IMP</name>
        <dbReference type="ChEBI" id="CHEBI:58053"/>
        <note>ligand shared between dimeric partners</note>
    </ligand>
</feature>
<dbReference type="NCBIfam" id="NF002223">
    <property type="entry name" value="PRK01117.1"/>
    <property type="match status" value="1"/>
</dbReference>
<dbReference type="PANTHER" id="PTHR11846:SF0">
    <property type="entry name" value="ADENYLOSUCCINATE SYNTHETASE"/>
    <property type="match status" value="1"/>
</dbReference>
<dbReference type="EMBL" id="AP017378">
    <property type="protein sequence ID" value="BBD09333.1"/>
    <property type="molecule type" value="Genomic_DNA"/>
</dbReference>
<dbReference type="AlphaFoldDB" id="A0A2Z6B1J3"/>
<evidence type="ECO:0000256" key="8">
    <source>
        <dbReference type="HAMAP-Rule" id="MF_00011"/>
    </source>
</evidence>
<dbReference type="PROSITE" id="PS00513">
    <property type="entry name" value="ADENYLOSUCCIN_SYN_2"/>
    <property type="match status" value="1"/>
</dbReference>
<dbReference type="InterPro" id="IPR018220">
    <property type="entry name" value="Adenylosuccin_syn_GTP-bd"/>
</dbReference>
<dbReference type="CDD" id="cd03108">
    <property type="entry name" value="AdSS"/>
    <property type="match status" value="1"/>
</dbReference>
<feature type="binding site" evidence="8">
    <location>
        <begin position="12"/>
        <end position="18"/>
    </location>
    <ligand>
        <name>GTP</name>
        <dbReference type="ChEBI" id="CHEBI:37565"/>
    </ligand>
</feature>
<dbReference type="SUPFAM" id="SSF52540">
    <property type="entry name" value="P-loop containing nucleoside triphosphate hydrolases"/>
    <property type="match status" value="1"/>
</dbReference>
<feature type="binding site" description="in other chain" evidence="8">
    <location>
        <begin position="38"/>
        <end position="41"/>
    </location>
    <ligand>
        <name>IMP</name>
        <dbReference type="ChEBI" id="CHEBI:58053"/>
        <note>ligand shared between dimeric partners</note>
    </ligand>
</feature>
<dbReference type="InterPro" id="IPR042111">
    <property type="entry name" value="Adenylosuccinate_synth_dom3"/>
</dbReference>
<keyword evidence="4 8" id="KW-0547">Nucleotide-binding</keyword>
<comment type="similarity">
    <text evidence="8 10">Belongs to the adenylosuccinate synthetase family.</text>
</comment>
<name>A0A2Z6B1J3_9BACT</name>
<gene>
    <name evidence="8" type="primary">purA</name>
    <name evidence="11" type="ORF">DFE_2607</name>
</gene>
<accession>A0A2Z6B1J3</accession>
<feature type="binding site" evidence="8">
    <location>
        <begin position="415"/>
        <end position="417"/>
    </location>
    <ligand>
        <name>GTP</name>
        <dbReference type="ChEBI" id="CHEBI:37565"/>
    </ligand>
</feature>
<dbReference type="FunFam" id="3.90.170.10:FF:000001">
    <property type="entry name" value="Adenylosuccinate synthetase"/>
    <property type="match status" value="1"/>
</dbReference>
<keyword evidence="3 8" id="KW-0479">Metal-binding</keyword>
<comment type="pathway">
    <text evidence="8 10">Purine metabolism; AMP biosynthesis via de novo pathway; AMP from IMP: step 1/2.</text>
</comment>
<feature type="binding site" evidence="8">
    <location>
        <begin position="40"/>
        <end position="42"/>
    </location>
    <ligand>
        <name>GTP</name>
        <dbReference type="ChEBI" id="CHEBI:37565"/>
    </ligand>
</feature>
<comment type="catalytic activity">
    <reaction evidence="8 10">
        <text>IMP + L-aspartate + GTP = N(6)-(1,2-dicarboxyethyl)-AMP + GDP + phosphate + 2 H(+)</text>
        <dbReference type="Rhea" id="RHEA:15753"/>
        <dbReference type="ChEBI" id="CHEBI:15378"/>
        <dbReference type="ChEBI" id="CHEBI:29991"/>
        <dbReference type="ChEBI" id="CHEBI:37565"/>
        <dbReference type="ChEBI" id="CHEBI:43474"/>
        <dbReference type="ChEBI" id="CHEBI:57567"/>
        <dbReference type="ChEBI" id="CHEBI:58053"/>
        <dbReference type="ChEBI" id="CHEBI:58189"/>
        <dbReference type="EC" id="6.3.4.4"/>
    </reaction>
</comment>
<reference evidence="11 12" key="1">
    <citation type="journal article" date="2018" name="Sci. Adv.">
        <title>Multi-heme cytochromes provide a pathway for survival in energy-limited environments.</title>
        <authorList>
            <person name="Deng X."/>
            <person name="Dohmae N."/>
            <person name="Nealson K.H."/>
            <person name="Hashimoto K."/>
            <person name="Okamoto A."/>
        </authorList>
    </citation>
    <scope>NUCLEOTIDE SEQUENCE [LARGE SCALE GENOMIC DNA]</scope>
    <source>
        <strain evidence="11 12">IS5</strain>
    </source>
</reference>
<comment type="cofactor">
    <cofactor evidence="8">
        <name>Mg(2+)</name>
        <dbReference type="ChEBI" id="CHEBI:18420"/>
    </cofactor>
    <text evidence="8">Binds 1 Mg(2+) ion per subunit.</text>
</comment>
<dbReference type="GO" id="GO:0004019">
    <property type="term" value="F:adenylosuccinate synthase activity"/>
    <property type="evidence" value="ECO:0007669"/>
    <property type="project" value="UniProtKB-UniRule"/>
</dbReference>
<dbReference type="InterPro" id="IPR042110">
    <property type="entry name" value="Adenylosuccinate_synth_dom2"/>
</dbReference>
<dbReference type="OrthoDB" id="9807553at2"/>
<dbReference type="NCBIfam" id="TIGR00184">
    <property type="entry name" value="purA"/>
    <property type="match status" value="1"/>
</dbReference>
<evidence type="ECO:0000256" key="9">
    <source>
        <dbReference type="PROSITE-ProRule" id="PRU10134"/>
    </source>
</evidence>
<evidence type="ECO:0000256" key="4">
    <source>
        <dbReference type="ARBA" id="ARBA00022741"/>
    </source>
</evidence>
<evidence type="ECO:0000256" key="6">
    <source>
        <dbReference type="ARBA" id="ARBA00022842"/>
    </source>
</evidence>
<dbReference type="HAMAP" id="MF_00011">
    <property type="entry name" value="Adenylosucc_synth"/>
    <property type="match status" value="1"/>
</dbReference>
<feature type="binding site" description="in other chain" evidence="8">
    <location>
        <begin position="13"/>
        <end position="16"/>
    </location>
    <ligand>
        <name>IMP</name>
        <dbReference type="ChEBI" id="CHEBI:58053"/>
        <note>ligand shared between dimeric partners</note>
    </ligand>
</feature>
<dbReference type="GO" id="GO:0005737">
    <property type="term" value="C:cytoplasm"/>
    <property type="evidence" value="ECO:0007669"/>
    <property type="project" value="UniProtKB-SubCell"/>
</dbReference>
<dbReference type="InterPro" id="IPR027417">
    <property type="entry name" value="P-loop_NTPase"/>
</dbReference>
<dbReference type="GO" id="GO:0044208">
    <property type="term" value="P:'de novo' AMP biosynthetic process"/>
    <property type="evidence" value="ECO:0007669"/>
    <property type="project" value="UniProtKB-UniRule"/>
</dbReference>
<feature type="binding site" description="in other chain" evidence="8">
    <location>
        <position position="305"/>
    </location>
    <ligand>
        <name>IMP</name>
        <dbReference type="ChEBI" id="CHEBI:58053"/>
        <note>ligand shared between dimeric partners</note>
    </ligand>
</feature>
<proteinExistence type="inferred from homology"/>
<dbReference type="PROSITE" id="PS01266">
    <property type="entry name" value="ADENYLOSUCCIN_SYN_1"/>
    <property type="match status" value="1"/>
</dbReference>
<feature type="binding site" description="in other chain" evidence="8">
    <location>
        <position position="241"/>
    </location>
    <ligand>
        <name>IMP</name>
        <dbReference type="ChEBI" id="CHEBI:58053"/>
        <note>ligand shared between dimeric partners</note>
    </ligand>
</feature>
<dbReference type="GO" id="GO:0005525">
    <property type="term" value="F:GTP binding"/>
    <property type="evidence" value="ECO:0007669"/>
    <property type="project" value="UniProtKB-UniRule"/>
</dbReference>
<dbReference type="GO" id="GO:0046040">
    <property type="term" value="P:IMP metabolic process"/>
    <property type="evidence" value="ECO:0007669"/>
    <property type="project" value="TreeGrafter"/>
</dbReference>
<feature type="binding site" evidence="8">
    <location>
        <position position="13"/>
    </location>
    <ligand>
        <name>Mg(2+)</name>
        <dbReference type="ChEBI" id="CHEBI:18420"/>
    </ligand>
</feature>
<evidence type="ECO:0000313" key="12">
    <source>
        <dbReference type="Proteomes" id="UP000269883"/>
    </source>
</evidence>
<dbReference type="EC" id="6.3.4.4" evidence="8 10"/>
<keyword evidence="7 8" id="KW-0342">GTP-binding</keyword>
<dbReference type="SMART" id="SM00788">
    <property type="entry name" value="Adenylsucc_synt"/>
    <property type="match status" value="1"/>
</dbReference>
<evidence type="ECO:0000256" key="10">
    <source>
        <dbReference type="RuleBase" id="RU000520"/>
    </source>
</evidence>
<dbReference type="Gene3D" id="3.90.170.10">
    <property type="entry name" value="Adenylosuccinate Synthetase, subunit A, domain 3"/>
    <property type="match status" value="1"/>
</dbReference>
<feature type="active site" evidence="9">
    <location>
        <position position="142"/>
    </location>
</feature>
<feature type="active site" description="Proton acceptor" evidence="8">
    <location>
        <position position="13"/>
    </location>
</feature>
<evidence type="ECO:0000256" key="7">
    <source>
        <dbReference type="ARBA" id="ARBA00023134"/>
    </source>
</evidence>
<dbReference type="UniPathway" id="UPA00075">
    <property type="reaction ID" value="UER00335"/>
</dbReference>
<dbReference type="PANTHER" id="PTHR11846">
    <property type="entry name" value="ADENYLOSUCCINATE SYNTHETASE"/>
    <property type="match status" value="1"/>
</dbReference>
<dbReference type="InterPro" id="IPR001114">
    <property type="entry name" value="Adenylosuccinate_synthetase"/>
</dbReference>
<feature type="binding site" evidence="8">
    <location>
        <position position="145"/>
    </location>
    <ligand>
        <name>IMP</name>
        <dbReference type="ChEBI" id="CHEBI:58053"/>
        <note>ligand shared between dimeric partners</note>
    </ligand>
</feature>
<feature type="active site" description="Proton donor" evidence="8">
    <location>
        <position position="41"/>
    </location>
</feature>
<keyword evidence="6 8" id="KW-0460">Magnesium</keyword>
<keyword evidence="8" id="KW-0963">Cytoplasm</keyword>
<dbReference type="Proteomes" id="UP000269883">
    <property type="component" value="Chromosome"/>
</dbReference>
<keyword evidence="5 8" id="KW-0658">Purine biosynthesis</keyword>
<evidence type="ECO:0000313" key="11">
    <source>
        <dbReference type="EMBL" id="BBD09333.1"/>
    </source>
</evidence>
<protein>
    <recommendedName>
        <fullName evidence="8 10">Adenylosuccinate synthetase</fullName>
        <shortName evidence="8">AMPSase</shortName>
        <shortName evidence="8">AdSS</shortName>
        <ecNumber evidence="8 10">6.3.4.4</ecNumber>
    </recommendedName>
    <alternativeName>
        <fullName evidence="8">IMP--aspartate ligase</fullName>
    </alternativeName>
</protein>
<dbReference type="KEGG" id="dfl:DFE_2607"/>
<feature type="binding site" evidence="8">
    <location>
        <position position="40"/>
    </location>
    <ligand>
        <name>Mg(2+)</name>
        <dbReference type="ChEBI" id="CHEBI:18420"/>
    </ligand>
</feature>
<evidence type="ECO:0000256" key="5">
    <source>
        <dbReference type="ARBA" id="ARBA00022755"/>
    </source>
</evidence>
<evidence type="ECO:0000256" key="1">
    <source>
        <dbReference type="ARBA" id="ARBA00011738"/>
    </source>
</evidence>
<dbReference type="GO" id="GO:0000287">
    <property type="term" value="F:magnesium ion binding"/>
    <property type="evidence" value="ECO:0007669"/>
    <property type="project" value="UniProtKB-UniRule"/>
</dbReference>